<dbReference type="PANTHER" id="PTHR31899">
    <property type="entry name" value="BETA-CAROTENE 3-HYDROXYLASE 1, CHLOROPLASTIC"/>
    <property type="match status" value="1"/>
</dbReference>
<dbReference type="RefSeq" id="WP_009196482.1">
    <property type="nucleotide sequence ID" value="NZ_AODQ01000091.1"/>
</dbReference>
<accession>M7N3K2</accession>
<feature type="transmembrane region" description="Helical" evidence="4">
    <location>
        <begin position="6"/>
        <end position="26"/>
    </location>
</feature>
<dbReference type="GO" id="GO:0010291">
    <property type="term" value="F:beta-carotene 3-hydroxylase activity"/>
    <property type="evidence" value="ECO:0007669"/>
    <property type="project" value="TreeGrafter"/>
</dbReference>
<feature type="transmembrane region" description="Helical" evidence="4">
    <location>
        <begin position="73"/>
        <end position="91"/>
    </location>
</feature>
<comment type="caution">
    <text evidence="5">The sequence shown here is derived from an EMBL/GenBank/DDBJ whole genome shotgun (WGS) entry which is preliminary data.</text>
</comment>
<name>M7N3K2_9BACT</name>
<protein>
    <submittedName>
        <fullName evidence="5">Fatty acid hydroxylase superfamily protein</fullName>
    </submittedName>
</protein>
<dbReference type="InterPro" id="IPR045019">
    <property type="entry name" value="BETA-OHASE-like"/>
</dbReference>
<evidence type="ECO:0000256" key="2">
    <source>
        <dbReference type="ARBA" id="ARBA00022746"/>
    </source>
</evidence>
<comment type="similarity">
    <text evidence="1">Belongs to the sterol desaturase family.</text>
</comment>
<evidence type="ECO:0000256" key="3">
    <source>
        <dbReference type="ARBA" id="ARBA00023002"/>
    </source>
</evidence>
<gene>
    <name evidence="5" type="ORF">ADICEAN_03096</name>
</gene>
<evidence type="ECO:0000256" key="4">
    <source>
        <dbReference type="SAM" id="Phobius"/>
    </source>
</evidence>
<dbReference type="AlphaFoldDB" id="M7N3K2"/>
<proteinExistence type="inferred from homology"/>
<evidence type="ECO:0000313" key="6">
    <source>
        <dbReference type="Proteomes" id="UP000011910"/>
    </source>
</evidence>
<dbReference type="GO" id="GO:0016119">
    <property type="term" value="P:carotene metabolic process"/>
    <property type="evidence" value="ECO:0007669"/>
    <property type="project" value="TreeGrafter"/>
</dbReference>
<reference evidence="5 6" key="1">
    <citation type="journal article" date="2013" name="Genome Announc.">
        <title>Draft Genome Sequence of Cesiribacter andamanensis Strain AMV16T, Isolated from a Soil Sample from a Mud Volcano in the Andaman Islands, India.</title>
        <authorList>
            <person name="Shivaji S."/>
            <person name="Ara S."/>
            <person name="Begum Z."/>
            <person name="Srinivas T.N."/>
            <person name="Singh A."/>
            <person name="Kumar Pinnaka A."/>
        </authorList>
    </citation>
    <scope>NUCLEOTIDE SEQUENCE [LARGE SCALE GENOMIC DNA]</scope>
    <source>
        <strain evidence="5 6">AMV16</strain>
    </source>
</reference>
<dbReference type="GO" id="GO:0016123">
    <property type="term" value="P:xanthophyll biosynthetic process"/>
    <property type="evidence" value="ECO:0007669"/>
    <property type="project" value="TreeGrafter"/>
</dbReference>
<keyword evidence="2" id="KW-0125">Carotenoid biosynthesis</keyword>
<keyword evidence="6" id="KW-1185">Reference proteome</keyword>
<evidence type="ECO:0000313" key="5">
    <source>
        <dbReference type="EMBL" id="EMR01776.1"/>
    </source>
</evidence>
<feature type="transmembrane region" description="Helical" evidence="4">
    <location>
        <begin position="47"/>
        <end position="67"/>
    </location>
</feature>
<keyword evidence="3" id="KW-0560">Oxidoreductase</keyword>
<organism evidence="5 6">
    <name type="scientific">Cesiribacter andamanensis AMV16</name>
    <dbReference type="NCBI Taxonomy" id="1279009"/>
    <lineage>
        <taxon>Bacteria</taxon>
        <taxon>Pseudomonadati</taxon>
        <taxon>Bacteroidota</taxon>
        <taxon>Cytophagia</taxon>
        <taxon>Cytophagales</taxon>
        <taxon>Cesiribacteraceae</taxon>
        <taxon>Cesiribacter</taxon>
    </lineage>
</organism>
<dbReference type="PANTHER" id="PTHR31899:SF9">
    <property type="entry name" value="BETA-CAROTENE 3-HYDROXYLASE 1, CHLOROPLASTIC"/>
    <property type="match status" value="1"/>
</dbReference>
<evidence type="ECO:0000256" key="1">
    <source>
        <dbReference type="ARBA" id="ARBA00009324"/>
    </source>
</evidence>
<dbReference type="EMBL" id="AODQ01000091">
    <property type="protein sequence ID" value="EMR01776.1"/>
    <property type="molecule type" value="Genomic_DNA"/>
</dbReference>
<keyword evidence="4" id="KW-0812">Transmembrane</keyword>
<dbReference type="eggNOG" id="COG3000">
    <property type="taxonomic scope" value="Bacteria"/>
</dbReference>
<sequence length="168" mass="19033">MKVVLMAIGAFAGMEAISWCIHKYIMHGPLWKIHRTHHVHGKGFFELNDLFSLFFGSTAIVLLIVGLNRENPYATGAGLGISVYGMLYFILHDMIIHRRIKAFGTIKNRYLRGLAAAHRDHHRSRERDGGVAFGLLWVPVHYFKQSNLRKGGKGEPLFHKRSGTFVGH</sequence>
<dbReference type="OrthoDB" id="5243888at2"/>
<keyword evidence="4" id="KW-1133">Transmembrane helix</keyword>
<dbReference type="Proteomes" id="UP000011910">
    <property type="component" value="Unassembled WGS sequence"/>
</dbReference>
<dbReference type="STRING" id="1279009.ADICEAN_03096"/>
<keyword evidence="4" id="KW-0472">Membrane</keyword>